<evidence type="ECO:0000313" key="8">
    <source>
        <dbReference type="EMBL" id="KAE9626500.1"/>
    </source>
</evidence>
<dbReference type="AlphaFoldDB" id="A0A6A4R7G9"/>
<evidence type="ECO:0000256" key="3">
    <source>
        <dbReference type="ARBA" id="ARBA00022692"/>
    </source>
</evidence>
<dbReference type="GO" id="GO:0022857">
    <property type="term" value="F:transmembrane transporter activity"/>
    <property type="evidence" value="ECO:0007669"/>
    <property type="project" value="InterPro"/>
</dbReference>
<feature type="transmembrane region" description="Helical" evidence="6">
    <location>
        <begin position="345"/>
        <end position="363"/>
    </location>
</feature>
<dbReference type="RefSeq" id="WP_158981431.1">
    <property type="nucleotide sequence ID" value="NZ_WSFO01000015.1"/>
</dbReference>
<feature type="transmembrane region" description="Helical" evidence="6">
    <location>
        <begin position="293"/>
        <end position="313"/>
    </location>
</feature>
<evidence type="ECO:0000313" key="9">
    <source>
        <dbReference type="Proteomes" id="UP000441586"/>
    </source>
</evidence>
<organism evidence="8 9">
    <name type="scientific">Parasedimentitalea maritima</name>
    <dbReference type="NCBI Taxonomy" id="2578117"/>
    <lineage>
        <taxon>Bacteria</taxon>
        <taxon>Pseudomonadati</taxon>
        <taxon>Pseudomonadota</taxon>
        <taxon>Alphaproteobacteria</taxon>
        <taxon>Rhodobacterales</taxon>
        <taxon>Paracoccaceae</taxon>
        <taxon>Parasedimentitalea</taxon>
    </lineage>
</organism>
<feature type="domain" description="Major facilitator superfamily (MFS) profile" evidence="7">
    <location>
        <begin position="4"/>
        <end position="376"/>
    </location>
</feature>
<evidence type="ECO:0000256" key="2">
    <source>
        <dbReference type="ARBA" id="ARBA00022475"/>
    </source>
</evidence>
<reference evidence="8 9" key="1">
    <citation type="submission" date="2019-12" db="EMBL/GenBank/DDBJ databases">
        <authorList>
            <person name="Zhang Y.-J."/>
        </authorList>
    </citation>
    <scope>NUCLEOTIDE SEQUENCE [LARGE SCALE GENOMIC DNA]</scope>
    <source>
        <strain evidence="8 9">H18S-6</strain>
    </source>
</reference>
<evidence type="ECO:0000256" key="1">
    <source>
        <dbReference type="ARBA" id="ARBA00004651"/>
    </source>
</evidence>
<feature type="transmembrane region" description="Helical" evidence="6">
    <location>
        <begin position="128"/>
        <end position="150"/>
    </location>
</feature>
<dbReference type="SUPFAM" id="SSF103473">
    <property type="entry name" value="MFS general substrate transporter"/>
    <property type="match status" value="1"/>
</dbReference>
<evidence type="ECO:0000256" key="5">
    <source>
        <dbReference type="ARBA" id="ARBA00023136"/>
    </source>
</evidence>
<dbReference type="CDD" id="cd17324">
    <property type="entry name" value="MFS_NepI_like"/>
    <property type="match status" value="1"/>
</dbReference>
<feature type="transmembrane region" description="Helical" evidence="6">
    <location>
        <begin position="40"/>
        <end position="58"/>
    </location>
</feature>
<feature type="transmembrane region" description="Helical" evidence="6">
    <location>
        <begin position="70"/>
        <end position="88"/>
    </location>
</feature>
<proteinExistence type="predicted"/>
<feature type="transmembrane region" description="Helical" evidence="6">
    <location>
        <begin position="320"/>
        <end position="339"/>
    </location>
</feature>
<comment type="caution">
    <text evidence="8">The sequence shown here is derived from an EMBL/GenBank/DDBJ whole genome shotgun (WGS) entry which is preliminary data.</text>
</comment>
<dbReference type="GO" id="GO:0005886">
    <property type="term" value="C:plasma membrane"/>
    <property type="evidence" value="ECO:0007669"/>
    <property type="project" value="UniProtKB-SubCell"/>
</dbReference>
<feature type="transmembrane region" description="Helical" evidence="6">
    <location>
        <begin position="94"/>
        <end position="116"/>
    </location>
</feature>
<dbReference type="Pfam" id="PF07690">
    <property type="entry name" value="MFS_1"/>
    <property type="match status" value="1"/>
</dbReference>
<dbReference type="PANTHER" id="PTHR43124">
    <property type="entry name" value="PURINE EFFLUX PUMP PBUE"/>
    <property type="match status" value="1"/>
</dbReference>
<gene>
    <name evidence="8" type="ORF">GP644_20835</name>
</gene>
<dbReference type="PANTHER" id="PTHR43124:SF10">
    <property type="entry name" value="PURINE EFFLUX PUMP PBUE"/>
    <property type="match status" value="1"/>
</dbReference>
<evidence type="ECO:0000256" key="6">
    <source>
        <dbReference type="SAM" id="Phobius"/>
    </source>
</evidence>
<comment type="subcellular location">
    <subcellularLocation>
        <location evidence="1">Cell membrane</location>
        <topology evidence="1">Multi-pass membrane protein</topology>
    </subcellularLocation>
</comment>
<protein>
    <submittedName>
        <fullName evidence="8">MFS transporter</fullName>
    </submittedName>
</protein>
<evidence type="ECO:0000259" key="7">
    <source>
        <dbReference type="PROSITE" id="PS50850"/>
    </source>
</evidence>
<feature type="transmembrane region" description="Helical" evidence="6">
    <location>
        <begin position="268"/>
        <end position="287"/>
    </location>
</feature>
<feature type="transmembrane region" description="Helical" evidence="6">
    <location>
        <begin position="236"/>
        <end position="256"/>
    </location>
</feature>
<evidence type="ECO:0000256" key="4">
    <source>
        <dbReference type="ARBA" id="ARBA00022989"/>
    </source>
</evidence>
<keyword evidence="5 6" id="KW-0472">Membrane</keyword>
<dbReference type="InterPro" id="IPR011701">
    <property type="entry name" value="MFS"/>
</dbReference>
<feature type="transmembrane region" description="Helical" evidence="6">
    <location>
        <begin position="156"/>
        <end position="173"/>
    </location>
</feature>
<keyword evidence="2" id="KW-1003">Cell membrane</keyword>
<dbReference type="Gene3D" id="1.20.1250.20">
    <property type="entry name" value="MFS general substrate transporter like domains"/>
    <property type="match status" value="1"/>
</dbReference>
<feature type="transmembrane region" description="Helical" evidence="6">
    <location>
        <begin position="203"/>
        <end position="224"/>
    </location>
</feature>
<dbReference type="InterPro" id="IPR020846">
    <property type="entry name" value="MFS_dom"/>
</dbReference>
<dbReference type="PROSITE" id="PS50850">
    <property type="entry name" value="MFS"/>
    <property type="match status" value="1"/>
</dbReference>
<dbReference type="InterPro" id="IPR050189">
    <property type="entry name" value="MFS_Efflux_Transporters"/>
</dbReference>
<accession>A0A6A4R7G9</accession>
<name>A0A6A4R7G9_9RHOB</name>
<dbReference type="Proteomes" id="UP000441586">
    <property type="component" value="Unassembled WGS sequence"/>
</dbReference>
<keyword evidence="3 6" id="KW-0812">Transmembrane</keyword>
<sequence length="386" mass="39979">MVASILILLSAIGVIGANSLLLSPLVTAVGADLQVSAAQVMQAASAYGLGVAFAAMLLAPLGDRFGAGRLLRVTLVFLVVGLAASALAPTLYALIAAQTLCGLAAGAALPSIYTLAVTIAPKGRESQTLGAVLTGWTVSLVLGVSLGAWITDHFGWRAVYTALSIGTALLWLFSTRLRNLGSSGDRTTSPLTALKVPGIKRGLLATVLLMLSFYITYFFIGAHVTVDLGLSTTKAGLVPLFYGIGFGLAVLADPILDRIGLERATAPVFLAITLTYVCMIALSGTFYGLLMVAALWGIFQHLGLNLLVARLTALDPSQRGAIMGLYSTATYLCIFAVPALGGLAYANWGLAGCLAVSAFLCLIEMFEAKGLRRPTAMAHVAPDASV</sequence>
<dbReference type="EMBL" id="WSFO01000015">
    <property type="protein sequence ID" value="KAE9626500.1"/>
    <property type="molecule type" value="Genomic_DNA"/>
</dbReference>
<dbReference type="InterPro" id="IPR036259">
    <property type="entry name" value="MFS_trans_sf"/>
</dbReference>
<keyword evidence="4 6" id="KW-1133">Transmembrane helix</keyword>